<dbReference type="InterPro" id="IPR036188">
    <property type="entry name" value="FAD/NAD-bd_sf"/>
</dbReference>
<evidence type="ECO:0000313" key="5">
    <source>
        <dbReference type="EMBL" id="MBI2097041.1"/>
    </source>
</evidence>
<dbReference type="Pfam" id="PF07992">
    <property type="entry name" value="Pyr_redox_2"/>
    <property type="match status" value="1"/>
</dbReference>
<comment type="cofactor">
    <cofactor evidence="1">
        <name>FAD</name>
        <dbReference type="ChEBI" id="CHEBI:57692"/>
    </cofactor>
</comment>
<dbReference type="Proteomes" id="UP000724148">
    <property type="component" value="Unassembled WGS sequence"/>
</dbReference>
<dbReference type="AlphaFoldDB" id="A0A931SBV0"/>
<keyword evidence="3" id="KW-0274">FAD</keyword>
<organism evidence="5 6">
    <name type="scientific">Candidatus Sungiibacteriota bacterium</name>
    <dbReference type="NCBI Taxonomy" id="2750080"/>
    <lineage>
        <taxon>Bacteria</taxon>
        <taxon>Candidatus Sungiibacteriota</taxon>
    </lineage>
</organism>
<dbReference type="SUPFAM" id="SSF51905">
    <property type="entry name" value="FAD/NAD(P)-binding domain"/>
    <property type="match status" value="2"/>
</dbReference>
<proteinExistence type="predicted"/>
<dbReference type="InterPro" id="IPR023753">
    <property type="entry name" value="FAD/NAD-binding_dom"/>
</dbReference>
<dbReference type="PRINTS" id="PR00368">
    <property type="entry name" value="FADPNR"/>
</dbReference>
<dbReference type="GO" id="GO:0016491">
    <property type="term" value="F:oxidoreductase activity"/>
    <property type="evidence" value="ECO:0007669"/>
    <property type="project" value="InterPro"/>
</dbReference>
<dbReference type="InterPro" id="IPR050260">
    <property type="entry name" value="FAD-bd_OxRdtase"/>
</dbReference>
<evidence type="ECO:0000256" key="1">
    <source>
        <dbReference type="ARBA" id="ARBA00001974"/>
    </source>
</evidence>
<name>A0A931SBV0_9BACT</name>
<dbReference type="InterPro" id="IPR016156">
    <property type="entry name" value="FAD/NAD-linked_Rdtase_dimer_sf"/>
</dbReference>
<sequence length="412" mass="45012">MNSSNGVDYLIIGGGIAGVTAAETIREHDKSGSIAIVSMEPHLLYSRVLLPSYLKQRIKREQVFMRRIADFDKSDIGFLAGEEVTAVGARGHEVTLSSGTIVRCRKLLVAAGGRVAPVTYEGARGLQEIYRLQTIEDADRLYPALPNIKEAVVVGGGFIALEFLEILQLRGIRTTLLCRDEHFGARLMSKAGSQMIEGNFEEHGIRILMGEDVASVLGQDGYLRGVVTARGKELRADGLFVGVGLLRNIEFLQGFGISLGKKGILADAYLRTNVSDVFVAGDIAEFEDVALGMTHTVGNWNNAFLQGKAVGRTMAGKDTQFINLPSYSISNLGFHWTVVGNPDLSLPSVIREQRTPPQYLEFFLRDGLLMGAVIINLPRAQSVLQRWILERRNLSGKEGLLADIKVALETIV</sequence>
<evidence type="ECO:0000259" key="4">
    <source>
        <dbReference type="Pfam" id="PF07992"/>
    </source>
</evidence>
<dbReference type="PRINTS" id="PR00411">
    <property type="entry name" value="PNDRDTASEI"/>
</dbReference>
<gene>
    <name evidence="5" type="ORF">HYT40_02735</name>
</gene>
<reference evidence="5" key="1">
    <citation type="submission" date="2020-07" db="EMBL/GenBank/DDBJ databases">
        <title>Huge and variable diversity of episymbiotic CPR bacteria and DPANN archaea in groundwater ecosystems.</title>
        <authorList>
            <person name="He C.Y."/>
            <person name="Keren R."/>
            <person name="Whittaker M."/>
            <person name="Farag I.F."/>
            <person name="Doudna J."/>
            <person name="Cate J.H.D."/>
            <person name="Banfield J.F."/>
        </authorList>
    </citation>
    <scope>NUCLEOTIDE SEQUENCE</scope>
    <source>
        <strain evidence="5">NC_groundwater_193_Ag_S-0.1um_51_7</strain>
    </source>
</reference>
<dbReference type="Gene3D" id="3.30.390.30">
    <property type="match status" value="1"/>
</dbReference>
<dbReference type="PANTHER" id="PTHR43429">
    <property type="entry name" value="PYRIDINE NUCLEOTIDE-DISULFIDE OXIDOREDUCTASE DOMAIN-CONTAINING"/>
    <property type="match status" value="1"/>
</dbReference>
<comment type="caution">
    <text evidence="5">The sequence shown here is derived from an EMBL/GenBank/DDBJ whole genome shotgun (WGS) entry which is preliminary data.</text>
</comment>
<evidence type="ECO:0000256" key="3">
    <source>
        <dbReference type="ARBA" id="ARBA00022827"/>
    </source>
</evidence>
<accession>A0A931SBV0</accession>
<dbReference type="PANTHER" id="PTHR43429:SF3">
    <property type="entry name" value="NITRITE REDUCTASE [NAD(P)H]"/>
    <property type="match status" value="1"/>
</dbReference>
<keyword evidence="2" id="KW-0285">Flavoprotein</keyword>
<dbReference type="EMBL" id="JACOZA010000074">
    <property type="protein sequence ID" value="MBI2097041.1"/>
    <property type="molecule type" value="Genomic_DNA"/>
</dbReference>
<protein>
    <submittedName>
        <fullName evidence="5">NAD(P)/FAD-dependent oxidoreductase</fullName>
    </submittedName>
</protein>
<dbReference type="Gene3D" id="3.50.50.60">
    <property type="entry name" value="FAD/NAD(P)-binding domain"/>
    <property type="match status" value="2"/>
</dbReference>
<feature type="domain" description="FAD/NAD(P)-binding" evidence="4">
    <location>
        <begin position="8"/>
        <end position="307"/>
    </location>
</feature>
<evidence type="ECO:0000313" key="6">
    <source>
        <dbReference type="Proteomes" id="UP000724148"/>
    </source>
</evidence>
<dbReference type="SUPFAM" id="SSF55424">
    <property type="entry name" value="FAD/NAD-linked reductases, dimerisation (C-terminal) domain"/>
    <property type="match status" value="1"/>
</dbReference>
<evidence type="ECO:0000256" key="2">
    <source>
        <dbReference type="ARBA" id="ARBA00022630"/>
    </source>
</evidence>